<feature type="transmembrane region" description="Helical" evidence="2">
    <location>
        <begin position="359"/>
        <end position="380"/>
    </location>
</feature>
<dbReference type="Pfam" id="PF13424">
    <property type="entry name" value="TPR_12"/>
    <property type="match status" value="1"/>
</dbReference>
<dbReference type="AlphaFoldDB" id="A0A9X2P658"/>
<keyword evidence="4" id="KW-1185">Reference proteome</keyword>
<dbReference type="SUPFAM" id="SSF48452">
    <property type="entry name" value="TPR-like"/>
    <property type="match status" value="2"/>
</dbReference>
<evidence type="ECO:0000313" key="3">
    <source>
        <dbReference type="EMBL" id="MCR9015028.1"/>
    </source>
</evidence>
<evidence type="ECO:0000256" key="1">
    <source>
        <dbReference type="PROSITE-ProRule" id="PRU00339"/>
    </source>
</evidence>
<keyword evidence="2" id="KW-1133">Transmembrane helix</keyword>
<dbReference type="GO" id="GO:0006355">
    <property type="term" value="P:regulation of DNA-templated transcription"/>
    <property type="evidence" value="ECO:0007669"/>
    <property type="project" value="InterPro"/>
</dbReference>
<dbReference type="PROSITE" id="PS50005">
    <property type="entry name" value="TPR"/>
    <property type="match status" value="1"/>
</dbReference>
<dbReference type="PROSITE" id="PS50293">
    <property type="entry name" value="TPR_REGION"/>
    <property type="match status" value="1"/>
</dbReference>
<evidence type="ECO:0000313" key="4">
    <source>
        <dbReference type="Proteomes" id="UP001142175"/>
    </source>
</evidence>
<dbReference type="RefSeq" id="WP_258422888.1">
    <property type="nucleotide sequence ID" value="NZ_JANSUY010000004.1"/>
</dbReference>
<accession>A0A9X2P658</accession>
<comment type="caution">
    <text evidence="3">The sequence shown here is derived from an EMBL/GenBank/DDBJ whole genome shotgun (WGS) entry which is preliminary data.</text>
</comment>
<dbReference type="GO" id="GO:0003677">
    <property type="term" value="F:DNA binding"/>
    <property type="evidence" value="ECO:0007669"/>
    <property type="project" value="InterPro"/>
</dbReference>
<dbReference type="InterPro" id="IPR019734">
    <property type="entry name" value="TPR_rpt"/>
</dbReference>
<dbReference type="InterPro" id="IPR016032">
    <property type="entry name" value="Sig_transdc_resp-reg_C-effctor"/>
</dbReference>
<dbReference type="SMART" id="SM00028">
    <property type="entry name" value="TPR"/>
    <property type="match status" value="6"/>
</dbReference>
<protein>
    <submittedName>
        <fullName evidence="3">Tetratricopeptide repeat protein</fullName>
    </submittedName>
</protein>
<organism evidence="3 4">
    <name type="scientific">Aquiflexum gelatinilyticum</name>
    <dbReference type="NCBI Taxonomy" id="2961943"/>
    <lineage>
        <taxon>Bacteria</taxon>
        <taxon>Pseudomonadati</taxon>
        <taxon>Bacteroidota</taxon>
        <taxon>Cytophagia</taxon>
        <taxon>Cytophagales</taxon>
        <taxon>Cyclobacteriaceae</taxon>
        <taxon>Aquiflexum</taxon>
    </lineage>
</organism>
<feature type="repeat" description="TPR" evidence="1">
    <location>
        <begin position="169"/>
        <end position="202"/>
    </location>
</feature>
<keyword evidence="1" id="KW-0802">TPR repeat</keyword>
<sequence>MKKLSYSFLFLLVIFFHGGKSFSQNIIKLDSLQLALKHAGSDTAKFNTLMQLSNLYNGTDYLKALEFAREAKEFAIEKKLKKKELLAETTIGNVAISQGNYKIAATHYFNVLKAYEEIQDTSGIISLNNNLGAAYDRMGEFDKALASFFKAQEYLNASNNGENKKLVLPSIYNNIGNIYQTKGDPNSALTYYEKALDLALQVPKLKAQGIAYNNIGKLYFNELNQPEKALEYLTKGLAFREEIGDLGEVARSLVILSNFHFQQKEFAKGKQYAQRALEIGEKIGSLDIQSSAFGRLSEIAEANGDFQAALVAFRKSKEFNDSIINQQASREITRLQLQYDFEKEEKIRSEEASQTRFKYLLTITALSVGLILAVLITFIIRSKARQTEMKQKNLALDVEIKNKELTTNVMYLIRKNELINNVAERLLKLQRRVLPENQKVFQEIILDLQREADNDSWKEFELRFNQVHSEFYTTLRKLYPDLSPADEKLCAFLRLNMSSKEIAAVSQQSIKSVEVARARLRKKLNLTNTNSNLVSHLANL</sequence>
<dbReference type="InterPro" id="IPR011990">
    <property type="entry name" value="TPR-like_helical_dom_sf"/>
</dbReference>
<keyword evidence="2" id="KW-0472">Membrane</keyword>
<dbReference type="EMBL" id="JANSUY010000004">
    <property type="protein sequence ID" value="MCR9015028.1"/>
    <property type="molecule type" value="Genomic_DNA"/>
</dbReference>
<evidence type="ECO:0000256" key="2">
    <source>
        <dbReference type="SAM" id="Phobius"/>
    </source>
</evidence>
<proteinExistence type="predicted"/>
<dbReference type="Proteomes" id="UP001142175">
    <property type="component" value="Unassembled WGS sequence"/>
</dbReference>
<name>A0A9X2P658_9BACT</name>
<dbReference type="Gene3D" id="1.25.40.10">
    <property type="entry name" value="Tetratricopeptide repeat domain"/>
    <property type="match status" value="2"/>
</dbReference>
<dbReference type="PANTHER" id="PTHR10098">
    <property type="entry name" value="RAPSYN-RELATED"/>
    <property type="match status" value="1"/>
</dbReference>
<dbReference type="SUPFAM" id="SSF46894">
    <property type="entry name" value="C-terminal effector domain of the bipartite response regulators"/>
    <property type="match status" value="1"/>
</dbReference>
<reference evidence="3" key="1">
    <citation type="submission" date="2022-08" db="EMBL/GenBank/DDBJ databases">
        <authorList>
            <person name="Zhang D."/>
        </authorList>
    </citation>
    <scope>NUCLEOTIDE SEQUENCE</scope>
    <source>
        <strain evidence="3">XJ19-11</strain>
    </source>
</reference>
<keyword evidence="2" id="KW-0812">Transmembrane</keyword>
<gene>
    <name evidence="3" type="ORF">NU887_08270</name>
</gene>